<feature type="transmembrane region" description="Helical" evidence="1">
    <location>
        <begin position="195"/>
        <end position="215"/>
    </location>
</feature>
<name>A0A4R0RMN3_9APHY</name>
<evidence type="ECO:0000256" key="1">
    <source>
        <dbReference type="SAM" id="Phobius"/>
    </source>
</evidence>
<keyword evidence="1" id="KW-0472">Membrane</keyword>
<keyword evidence="1" id="KW-1133">Transmembrane helix</keyword>
<dbReference type="AlphaFoldDB" id="A0A4R0RMN3"/>
<dbReference type="Proteomes" id="UP000292702">
    <property type="component" value="Unassembled WGS sequence"/>
</dbReference>
<organism evidence="2 3">
    <name type="scientific">Steccherinum ochraceum</name>
    <dbReference type="NCBI Taxonomy" id="92696"/>
    <lineage>
        <taxon>Eukaryota</taxon>
        <taxon>Fungi</taxon>
        <taxon>Dikarya</taxon>
        <taxon>Basidiomycota</taxon>
        <taxon>Agaricomycotina</taxon>
        <taxon>Agaricomycetes</taxon>
        <taxon>Polyporales</taxon>
        <taxon>Steccherinaceae</taxon>
        <taxon>Steccherinum</taxon>
    </lineage>
</organism>
<gene>
    <name evidence="2" type="ORF">EIP91_001329</name>
</gene>
<evidence type="ECO:0000313" key="3">
    <source>
        <dbReference type="Proteomes" id="UP000292702"/>
    </source>
</evidence>
<feature type="transmembrane region" description="Helical" evidence="1">
    <location>
        <begin position="96"/>
        <end position="117"/>
    </location>
</feature>
<sequence length="246" mass="26120">MDAKESSPLLPVAPARTAKPLSCTRLVLLHAVAVPFGLVAGTVVAHIGGFHVAMATVAGRFLLKTSHDAAAYGLSNLQVGLSREEMLAYGKVGMTGGTSIFAVWVVASAGLLAALMYRIRAEECADNDAENQPEGPKMTLQERFKAKFVENRPQWEGVFWFHHWLSAALVAPVGLALTRLCEGEGAGTLVDDISYLGATASFVTGALVMGGLHLASRRIFGRGKQGACAWMKEDRAQPSVAGEEKL</sequence>
<protein>
    <submittedName>
        <fullName evidence="2">Uncharacterized protein</fullName>
    </submittedName>
</protein>
<keyword evidence="3" id="KW-1185">Reference proteome</keyword>
<feature type="transmembrane region" description="Helical" evidence="1">
    <location>
        <begin position="26"/>
        <end position="47"/>
    </location>
</feature>
<comment type="caution">
    <text evidence="2">The sequence shown here is derived from an EMBL/GenBank/DDBJ whole genome shotgun (WGS) entry which is preliminary data.</text>
</comment>
<proteinExistence type="predicted"/>
<keyword evidence="1" id="KW-0812">Transmembrane</keyword>
<accession>A0A4R0RMN3</accession>
<evidence type="ECO:0000313" key="2">
    <source>
        <dbReference type="EMBL" id="TCD66449.1"/>
    </source>
</evidence>
<feature type="transmembrane region" description="Helical" evidence="1">
    <location>
        <begin position="157"/>
        <end position="175"/>
    </location>
</feature>
<dbReference type="EMBL" id="RWJN01000134">
    <property type="protein sequence ID" value="TCD66449.1"/>
    <property type="molecule type" value="Genomic_DNA"/>
</dbReference>
<reference evidence="2 3" key="1">
    <citation type="submission" date="2018-11" db="EMBL/GenBank/DDBJ databases">
        <title>Genome assembly of Steccherinum ochraceum LE-BIN_3174, the white-rot fungus of the Steccherinaceae family (The Residual Polyporoid clade, Polyporales, Basidiomycota).</title>
        <authorList>
            <person name="Fedorova T.V."/>
            <person name="Glazunova O.A."/>
            <person name="Landesman E.O."/>
            <person name="Moiseenko K.V."/>
            <person name="Psurtseva N.V."/>
            <person name="Savinova O.S."/>
            <person name="Shakhova N.V."/>
            <person name="Tyazhelova T.V."/>
            <person name="Vasina D.V."/>
        </authorList>
    </citation>
    <scope>NUCLEOTIDE SEQUENCE [LARGE SCALE GENOMIC DNA]</scope>
    <source>
        <strain evidence="2 3">LE-BIN_3174</strain>
    </source>
</reference>